<organism evidence="2 3">
    <name type="scientific">Epidermidibacterium keratini</name>
    <dbReference type="NCBI Taxonomy" id="1891644"/>
    <lineage>
        <taxon>Bacteria</taxon>
        <taxon>Bacillati</taxon>
        <taxon>Actinomycetota</taxon>
        <taxon>Actinomycetes</taxon>
        <taxon>Sporichthyales</taxon>
        <taxon>Sporichthyaceae</taxon>
        <taxon>Epidermidibacterium</taxon>
    </lineage>
</organism>
<keyword evidence="1" id="KW-0472">Membrane</keyword>
<dbReference type="InParanoid" id="A0A7L4YRU2"/>
<gene>
    <name evidence="2" type="ORF">EK0264_17125</name>
</gene>
<protein>
    <recommendedName>
        <fullName evidence="4">DUF3137 domain-containing protein</fullName>
    </recommendedName>
</protein>
<sequence>MSQPRQPEQPKGAIRVARVGCAVMLVGLAVLIVALVIRAVSGEVSAATKTLAITGFALGFGGLLLSALVGLLIRRRAHQGFGGALSQEFETIPPDIPAARAIMSSWFGAASLPPGYPSRVIASLRIPARGRDTSLLVNVPKLTLSQKDRRSIEPASAVAWLELDRPLPALLITPDLRGQSAILGADINIENEEFNRRFRVDSSMPGTAGRKGPAYGDFARYASALLHPRAAACLTRLPPNRTFLITDRLVAVNGAPLPNRDELVLCADVLAEFGDLIPQHVLNRWGGSTDYRPRED</sequence>
<dbReference type="RefSeq" id="WP_159546954.1">
    <property type="nucleotide sequence ID" value="NZ_CP047156.1"/>
</dbReference>
<reference evidence="2 3" key="1">
    <citation type="journal article" date="2018" name="Int. J. Syst. Evol. Microbiol.">
        <title>Epidermidibacterium keratini gen. nov., sp. nov., a member of the family Sporichthyaceae, isolated from keratin epidermis.</title>
        <authorList>
            <person name="Lee D.G."/>
            <person name="Trujillo M.E."/>
            <person name="Kang S."/>
            <person name="Nam J.J."/>
            <person name="Kim Y.J."/>
        </authorList>
    </citation>
    <scope>NUCLEOTIDE SEQUENCE [LARGE SCALE GENOMIC DNA]</scope>
    <source>
        <strain evidence="2 3">EPI-7</strain>
    </source>
</reference>
<evidence type="ECO:0000313" key="3">
    <source>
        <dbReference type="Proteomes" id="UP000463857"/>
    </source>
</evidence>
<dbReference type="AlphaFoldDB" id="A0A7L4YRU2"/>
<keyword evidence="1" id="KW-1133">Transmembrane helix</keyword>
<dbReference type="EMBL" id="CP047156">
    <property type="protein sequence ID" value="QHC01830.1"/>
    <property type="molecule type" value="Genomic_DNA"/>
</dbReference>
<dbReference type="OrthoDB" id="190895at2"/>
<name>A0A7L4YRU2_9ACTN</name>
<feature type="transmembrane region" description="Helical" evidence="1">
    <location>
        <begin position="52"/>
        <end position="73"/>
    </location>
</feature>
<dbReference type="Proteomes" id="UP000463857">
    <property type="component" value="Chromosome"/>
</dbReference>
<evidence type="ECO:0000256" key="1">
    <source>
        <dbReference type="SAM" id="Phobius"/>
    </source>
</evidence>
<keyword evidence="3" id="KW-1185">Reference proteome</keyword>
<keyword evidence="1" id="KW-0812">Transmembrane</keyword>
<accession>A0A7L4YRU2</accession>
<evidence type="ECO:0000313" key="2">
    <source>
        <dbReference type="EMBL" id="QHC01830.1"/>
    </source>
</evidence>
<evidence type="ECO:0008006" key="4">
    <source>
        <dbReference type="Google" id="ProtNLM"/>
    </source>
</evidence>
<dbReference type="KEGG" id="eke:EK0264_17125"/>
<feature type="transmembrane region" description="Helical" evidence="1">
    <location>
        <begin position="21"/>
        <end position="40"/>
    </location>
</feature>
<proteinExistence type="predicted"/>